<comment type="caution">
    <text evidence="2">The sequence shown here is derived from an EMBL/GenBank/DDBJ whole genome shotgun (WGS) entry which is preliminary data.</text>
</comment>
<feature type="domain" description="Condensation" evidence="1">
    <location>
        <begin position="15"/>
        <end position="266"/>
    </location>
</feature>
<dbReference type="Gene3D" id="3.30.559.10">
    <property type="entry name" value="Chloramphenicol acetyltransferase-like domain"/>
    <property type="match status" value="1"/>
</dbReference>
<feature type="non-terminal residue" evidence="2">
    <location>
        <position position="1"/>
    </location>
</feature>
<accession>A0ABU4CTY4</accession>
<evidence type="ECO:0000313" key="3">
    <source>
        <dbReference type="Proteomes" id="UP001185737"/>
    </source>
</evidence>
<dbReference type="Gene3D" id="3.30.559.30">
    <property type="entry name" value="Nonribosomal peptide synthetase, condensation domain"/>
    <property type="match status" value="1"/>
</dbReference>
<protein>
    <submittedName>
        <fullName evidence="2">Condensation domain-containing protein</fullName>
    </submittedName>
</protein>
<dbReference type="InterPro" id="IPR001242">
    <property type="entry name" value="Condensation_dom"/>
</dbReference>
<dbReference type="PANTHER" id="PTHR45527:SF1">
    <property type="entry name" value="FATTY ACID SYNTHASE"/>
    <property type="match status" value="1"/>
</dbReference>
<gene>
    <name evidence="2" type="ORF">R3Q59_41975</name>
</gene>
<organism evidence="2 3">
    <name type="scientific">Rhodococcus jostii</name>
    <dbReference type="NCBI Taxonomy" id="132919"/>
    <lineage>
        <taxon>Bacteria</taxon>
        <taxon>Bacillati</taxon>
        <taxon>Actinomycetota</taxon>
        <taxon>Actinomycetes</taxon>
        <taxon>Mycobacteriales</taxon>
        <taxon>Nocardiaceae</taxon>
        <taxon>Rhodococcus</taxon>
    </lineage>
</organism>
<dbReference type="RefSeq" id="WP_317571973.1">
    <property type="nucleotide sequence ID" value="NZ_JAWLKA010000089.1"/>
</dbReference>
<dbReference type="EMBL" id="JAWLKA010000089">
    <property type="protein sequence ID" value="MDV6287036.1"/>
    <property type="molecule type" value="Genomic_DNA"/>
</dbReference>
<dbReference type="Pfam" id="PF00668">
    <property type="entry name" value="Condensation"/>
    <property type="match status" value="1"/>
</dbReference>
<evidence type="ECO:0000259" key="1">
    <source>
        <dbReference type="Pfam" id="PF00668"/>
    </source>
</evidence>
<keyword evidence="3" id="KW-1185">Reference proteome</keyword>
<dbReference type="InterPro" id="IPR023213">
    <property type="entry name" value="CAT-like_dom_sf"/>
</dbReference>
<evidence type="ECO:0000313" key="2">
    <source>
        <dbReference type="EMBL" id="MDV6287036.1"/>
    </source>
</evidence>
<reference evidence="2 3" key="1">
    <citation type="submission" date="2023-10" db="EMBL/GenBank/DDBJ databases">
        <title>Development of a sustainable strategy for remediation of hydrocarbon-contaminated territories based on the waste exchange concept.</title>
        <authorList>
            <person name="Krivoruchko A."/>
        </authorList>
    </citation>
    <scope>NUCLEOTIDE SEQUENCE [LARGE SCALE GENOMIC DNA]</scope>
    <source>
        <strain evidence="2 3">IEGM 60</strain>
    </source>
</reference>
<dbReference type="SUPFAM" id="SSF52777">
    <property type="entry name" value="CoA-dependent acyltransferases"/>
    <property type="match status" value="2"/>
</dbReference>
<proteinExistence type="predicted"/>
<feature type="non-terminal residue" evidence="2">
    <location>
        <position position="266"/>
    </location>
</feature>
<dbReference type="Proteomes" id="UP001185737">
    <property type="component" value="Unassembled WGS sequence"/>
</dbReference>
<sequence>PALDALHHHYPTLTDVWPLTPLQAGLLFHAELGGPAADAYVVQLVLDIDGPLDADRLRDAVAALLGRHPNLGTAFTHTADGTPVQVVTTTALAWAHHDVTTAHRPAEELADIVSADRAAPFDPAEPPLLRFTLVTTGPDDHHLVLTNHHLVLDGWSTPLLLHELLELYEHHADPDALAPVPPYRDFLEWLGTRDVSASVAAWGRALEGVEDATRLAPGLDPHRVAGPCAERVVALTAAETDALRTVARTHDLTLHTIIDTAWALVL</sequence>
<name>A0ABU4CTY4_RHOJO</name>
<dbReference type="PANTHER" id="PTHR45527">
    <property type="entry name" value="NONRIBOSOMAL PEPTIDE SYNTHETASE"/>
    <property type="match status" value="1"/>
</dbReference>